<dbReference type="Pfam" id="PF12766">
    <property type="entry name" value="Pyridox_oxase_2"/>
    <property type="match status" value="1"/>
</dbReference>
<accession>J4HRS9</accession>
<dbReference type="SUPFAM" id="SSF50475">
    <property type="entry name" value="FMN-binding split barrel"/>
    <property type="match status" value="1"/>
</dbReference>
<dbReference type="GO" id="GO:0010181">
    <property type="term" value="F:FMN binding"/>
    <property type="evidence" value="ECO:0007669"/>
    <property type="project" value="InterPro"/>
</dbReference>
<name>J4HRS9_9APHY</name>
<dbReference type="STRING" id="599839.J4HRS9"/>
<evidence type="ECO:0000313" key="2">
    <source>
        <dbReference type="EMBL" id="CCL98552.1"/>
    </source>
</evidence>
<organism evidence="2 3">
    <name type="scientific">Fibroporia radiculosa</name>
    <dbReference type="NCBI Taxonomy" id="599839"/>
    <lineage>
        <taxon>Eukaryota</taxon>
        <taxon>Fungi</taxon>
        <taxon>Dikarya</taxon>
        <taxon>Basidiomycota</taxon>
        <taxon>Agaricomycotina</taxon>
        <taxon>Agaricomycetes</taxon>
        <taxon>Polyporales</taxon>
        <taxon>Fibroporiaceae</taxon>
        <taxon>Fibroporia</taxon>
    </lineage>
</organism>
<gene>
    <name evidence="2" type="ORF">FIBRA_00552</name>
</gene>
<dbReference type="InterPro" id="IPR012349">
    <property type="entry name" value="Split_barrel_FMN-bd"/>
</dbReference>
<dbReference type="AlphaFoldDB" id="J4HRS9"/>
<reference evidence="2 3" key="1">
    <citation type="journal article" date="2012" name="Appl. Environ. Microbiol.">
        <title>Short-read sequencing for genomic analysis of the brown rot fungus Fibroporia radiculosa.</title>
        <authorList>
            <person name="Tang J.D."/>
            <person name="Perkins A.D."/>
            <person name="Sonstegard T.S."/>
            <person name="Schroeder S.G."/>
            <person name="Burgess S.C."/>
            <person name="Diehl S.V."/>
        </authorList>
    </citation>
    <scope>NUCLEOTIDE SEQUENCE [LARGE SCALE GENOMIC DNA]</scope>
    <source>
        <strain evidence="2 3">TFFH 294</strain>
    </source>
</reference>
<feature type="domain" description="Pyridoxamine 5'-phosphate oxidase Alr4036 family FMN-binding" evidence="1">
    <location>
        <begin position="5"/>
        <end position="101"/>
    </location>
</feature>
<protein>
    <recommendedName>
        <fullName evidence="1">Pyridoxamine 5'-phosphate oxidase Alr4036 family FMN-binding domain-containing protein</fullName>
    </recommendedName>
</protein>
<dbReference type="RefSeq" id="XP_012177835.1">
    <property type="nucleotide sequence ID" value="XM_012322445.1"/>
</dbReference>
<proteinExistence type="predicted"/>
<dbReference type="HOGENOM" id="CLU_058669_1_1_1"/>
<dbReference type="GeneID" id="24093463"/>
<keyword evidence="3" id="KW-1185">Reference proteome</keyword>
<evidence type="ECO:0000259" key="1">
    <source>
        <dbReference type="Pfam" id="PF12766"/>
    </source>
</evidence>
<dbReference type="PANTHER" id="PTHR28243">
    <property type="entry name" value="AGL049CP"/>
    <property type="match status" value="1"/>
</dbReference>
<dbReference type="OrthoDB" id="434253at2759"/>
<dbReference type="EMBL" id="HE796889">
    <property type="protein sequence ID" value="CCL98552.1"/>
    <property type="molecule type" value="Genomic_DNA"/>
</dbReference>
<dbReference type="PANTHER" id="PTHR28243:SF1">
    <property type="entry name" value="PYRIDOXAMINE 5'-PHOSPHATE OXIDASE ALR4036 FAMILY FMN-BINDING DOMAIN-CONTAINING PROTEIN"/>
    <property type="match status" value="1"/>
</dbReference>
<dbReference type="InParanoid" id="J4HRS9"/>
<sequence>MASKPRWRSGLENAMALPENKGQMQYQLATVDTSGRPHVRTVGFSSIIEPAEHPHLPVLIGITDVRTPKVTDMRANPYVELCWFLTGSKDQFRISGPVRIIPSPHVESAAQGESTLALDKLSEQGFDWEKKRVAAFDSLPPFMRALWCKPPQGSTIGSYEVANEWLKTLSKSNQLESEEDKQNFELALRNFALLVIDPIHVDWVEAAASPQRRTKFMRNGEDWSEEFVVP</sequence>
<evidence type="ECO:0000313" key="3">
    <source>
        <dbReference type="Proteomes" id="UP000006352"/>
    </source>
</evidence>
<dbReference type="InterPro" id="IPR024624">
    <property type="entry name" value="Pyridox_Oxase_Alr4036_FMN-bd"/>
</dbReference>
<dbReference type="Gene3D" id="2.30.110.10">
    <property type="entry name" value="Electron Transport, Fmn-binding Protein, Chain A"/>
    <property type="match status" value="1"/>
</dbReference>
<dbReference type="Proteomes" id="UP000006352">
    <property type="component" value="Unassembled WGS sequence"/>
</dbReference>